<gene>
    <name evidence="6" type="primary">yugA</name>
    <name evidence="5" type="ORF">C7K38_02130</name>
    <name evidence="6" type="ORF">GCM10025885_22430</name>
</gene>
<dbReference type="Pfam" id="PF01418">
    <property type="entry name" value="HTH_6"/>
    <property type="match status" value="1"/>
</dbReference>
<evidence type="ECO:0000313" key="8">
    <source>
        <dbReference type="Proteomes" id="UP001157039"/>
    </source>
</evidence>
<proteinExistence type="predicted"/>
<dbReference type="GO" id="GO:0097367">
    <property type="term" value="F:carbohydrate derivative binding"/>
    <property type="evidence" value="ECO:0007669"/>
    <property type="project" value="InterPro"/>
</dbReference>
<dbReference type="RefSeq" id="WP_123934369.1">
    <property type="nucleotide sequence ID" value="NZ_BSUW01000001.1"/>
</dbReference>
<dbReference type="EMBL" id="CP027783">
    <property type="protein sequence ID" value="AYW47281.1"/>
    <property type="molecule type" value="Genomic_DNA"/>
</dbReference>
<dbReference type="AlphaFoldDB" id="A0AA38CZE6"/>
<dbReference type="GO" id="GO:0003700">
    <property type="term" value="F:DNA-binding transcription factor activity"/>
    <property type="evidence" value="ECO:0007669"/>
    <property type="project" value="InterPro"/>
</dbReference>
<accession>A0AA38CZE6</accession>
<dbReference type="PROSITE" id="PS51071">
    <property type="entry name" value="HTH_RPIR"/>
    <property type="match status" value="1"/>
</dbReference>
<dbReference type="PANTHER" id="PTHR30514">
    <property type="entry name" value="GLUCOKINASE"/>
    <property type="match status" value="1"/>
</dbReference>
<dbReference type="SUPFAM" id="SSF53697">
    <property type="entry name" value="SIS domain"/>
    <property type="match status" value="1"/>
</dbReference>
<dbReference type="EMBL" id="BSUW01000001">
    <property type="protein sequence ID" value="GMA73194.1"/>
    <property type="molecule type" value="Genomic_DNA"/>
</dbReference>
<reference evidence="5" key="3">
    <citation type="submission" date="2018-03" db="EMBL/GenBank/DDBJ databases">
        <authorList>
            <person name="Jeon C.O."/>
        </authorList>
    </citation>
    <scope>NUCLEOTIDE SEQUENCE</scope>
    <source>
        <strain evidence="5">JCM 31126</strain>
    </source>
</reference>
<dbReference type="Pfam" id="PF01380">
    <property type="entry name" value="SIS"/>
    <property type="match status" value="1"/>
</dbReference>
<dbReference type="Gene3D" id="3.40.50.10490">
    <property type="entry name" value="Glucose-6-phosphate isomerase like protein, domain 1"/>
    <property type="match status" value="1"/>
</dbReference>
<reference evidence="5 7" key="1">
    <citation type="journal article" date="2012" name="Int. J. Syst. Evol. Microbiol.">
        <title>Characterization of Tetragenococcus strains from sugar thick juice reveals a novel species, Tetragenococcus osmophilus sp. nov., and divides Tetragenococcus halophilus into two subspecies, T. halophilus subsp. halophilus subsp. nov. and T. halophilus subsp. flandriensis subsp. nov.</title>
        <authorList>
            <person name="Juste A."/>
            <person name="Van Trappen S."/>
            <person name="Verreth C."/>
            <person name="Cleenwerck I."/>
            <person name="De Vos P."/>
            <person name="Lievens B."/>
            <person name="Willems K.A."/>
        </authorList>
    </citation>
    <scope>NUCLEOTIDE SEQUENCE [LARGE SCALE GENOMIC DNA]</scope>
    <source>
        <strain evidence="5 7">JCM 31126</strain>
    </source>
</reference>
<evidence type="ECO:0000313" key="6">
    <source>
        <dbReference type="EMBL" id="GMA73194.1"/>
    </source>
</evidence>
<protein>
    <submittedName>
        <fullName evidence="6">Transcriptional regulator</fullName>
    </submittedName>
</protein>
<sequence>MNLLEIRTSQYMPKLSNNDLQSLKEINIHYHDIPEILMKNLADRCYISISTLHRLILKIGFSGFSDFKLRITDDLKTIETAKLSSFDEENYLQNYLNNITLTKRLNEGEIKKVANVILEKTHRFCFGTGWKQKQVIDNFSNDLLYYGESFITLRTENDLRLSADTMDENSVLIILSLSGNTENYSKILETCKLRNITIISITSDKINSLSSLADYSLYYKENVLDDIDKHWNTGALDFLVNYLIEIIVYQKGEQ</sequence>
<dbReference type="Proteomes" id="UP000268310">
    <property type="component" value="Chromosome"/>
</dbReference>
<dbReference type="Proteomes" id="UP001157039">
    <property type="component" value="Unassembled WGS sequence"/>
</dbReference>
<evidence type="ECO:0000313" key="7">
    <source>
        <dbReference type="Proteomes" id="UP000268310"/>
    </source>
</evidence>
<organism evidence="6 8">
    <name type="scientific">Tetragenococcus osmophilus</name>
    <dbReference type="NCBI Taxonomy" id="526944"/>
    <lineage>
        <taxon>Bacteria</taxon>
        <taxon>Bacillati</taxon>
        <taxon>Bacillota</taxon>
        <taxon>Bacilli</taxon>
        <taxon>Lactobacillales</taxon>
        <taxon>Enterococcaceae</taxon>
        <taxon>Tetragenococcus</taxon>
    </lineage>
</organism>
<evidence type="ECO:0000256" key="2">
    <source>
        <dbReference type="ARBA" id="ARBA00023125"/>
    </source>
</evidence>
<dbReference type="CDD" id="cd05013">
    <property type="entry name" value="SIS_RpiR"/>
    <property type="match status" value="1"/>
</dbReference>
<keyword evidence="7" id="KW-1185">Reference proteome</keyword>
<reference evidence="6" key="4">
    <citation type="submission" date="2023-02" db="EMBL/GenBank/DDBJ databases">
        <authorList>
            <person name="Sun Q."/>
            <person name="Mori K."/>
        </authorList>
    </citation>
    <scope>NUCLEOTIDE SEQUENCE</scope>
    <source>
        <strain evidence="6">NBRC 114545</strain>
    </source>
</reference>
<dbReference type="GO" id="GO:1901135">
    <property type="term" value="P:carbohydrate derivative metabolic process"/>
    <property type="evidence" value="ECO:0007669"/>
    <property type="project" value="InterPro"/>
</dbReference>
<dbReference type="SUPFAM" id="SSF46689">
    <property type="entry name" value="Homeodomain-like"/>
    <property type="match status" value="1"/>
</dbReference>
<dbReference type="Gene3D" id="1.10.10.10">
    <property type="entry name" value="Winged helix-like DNA-binding domain superfamily/Winged helix DNA-binding domain"/>
    <property type="match status" value="1"/>
</dbReference>
<keyword evidence="1" id="KW-0805">Transcription regulation</keyword>
<dbReference type="InterPro" id="IPR047640">
    <property type="entry name" value="RpiR-like"/>
</dbReference>
<evidence type="ECO:0000256" key="1">
    <source>
        <dbReference type="ARBA" id="ARBA00023015"/>
    </source>
</evidence>
<dbReference type="InterPro" id="IPR036388">
    <property type="entry name" value="WH-like_DNA-bd_sf"/>
</dbReference>
<dbReference type="InterPro" id="IPR009057">
    <property type="entry name" value="Homeodomain-like_sf"/>
</dbReference>
<keyword evidence="3" id="KW-0804">Transcription</keyword>
<evidence type="ECO:0000256" key="3">
    <source>
        <dbReference type="ARBA" id="ARBA00023163"/>
    </source>
</evidence>
<feature type="domain" description="HTH rpiR-type" evidence="4">
    <location>
        <begin position="2"/>
        <end position="78"/>
    </location>
</feature>
<dbReference type="PANTHER" id="PTHR30514:SF1">
    <property type="entry name" value="HTH-TYPE TRANSCRIPTIONAL REGULATOR HEXR-RELATED"/>
    <property type="match status" value="1"/>
</dbReference>
<dbReference type="InterPro" id="IPR000281">
    <property type="entry name" value="HTH_RpiR"/>
</dbReference>
<dbReference type="InterPro" id="IPR046348">
    <property type="entry name" value="SIS_dom_sf"/>
</dbReference>
<keyword evidence="2" id="KW-0238">DNA-binding</keyword>
<evidence type="ECO:0000259" key="4">
    <source>
        <dbReference type="PROSITE" id="PS51071"/>
    </source>
</evidence>
<name>A0AA38CZE6_9ENTE</name>
<dbReference type="KEGG" id="too:C7K38_02130"/>
<reference evidence="6 8" key="2">
    <citation type="journal article" date="2014" name="Int. J. Syst. Evol. Microbiol.">
        <title>Complete genome sequence of Corynebacterium casei LMG S-19264T (=DSM 44701T), isolated from a smear-ripened cheese.</title>
        <authorList>
            <consortium name="US DOE Joint Genome Institute (JGI-PGF)"/>
            <person name="Walter F."/>
            <person name="Albersmeier A."/>
            <person name="Kalinowski J."/>
            <person name="Ruckert C."/>
        </authorList>
    </citation>
    <scope>NUCLEOTIDE SEQUENCE [LARGE SCALE GENOMIC DNA]</scope>
    <source>
        <strain evidence="6 8">NBRC 114545</strain>
    </source>
</reference>
<dbReference type="InterPro" id="IPR035472">
    <property type="entry name" value="RpiR-like_SIS"/>
</dbReference>
<dbReference type="InterPro" id="IPR001347">
    <property type="entry name" value="SIS_dom"/>
</dbReference>
<dbReference type="GO" id="GO:0003677">
    <property type="term" value="F:DNA binding"/>
    <property type="evidence" value="ECO:0007669"/>
    <property type="project" value="UniProtKB-KW"/>
</dbReference>
<evidence type="ECO:0000313" key="5">
    <source>
        <dbReference type="EMBL" id="AYW47281.1"/>
    </source>
</evidence>